<protein>
    <submittedName>
        <fullName evidence="2">Uncharacterized protein</fullName>
    </submittedName>
</protein>
<comment type="caution">
    <text evidence="2">The sequence shown here is derived from an EMBL/GenBank/DDBJ whole genome shotgun (WGS) entry which is preliminary data.</text>
</comment>
<keyword evidence="3" id="KW-1185">Reference proteome</keyword>
<feature type="transmembrane region" description="Helical" evidence="1">
    <location>
        <begin position="101"/>
        <end position="116"/>
    </location>
</feature>
<dbReference type="Proteomes" id="UP000276133">
    <property type="component" value="Unassembled WGS sequence"/>
</dbReference>
<organism evidence="2 3">
    <name type="scientific">Brachionus plicatilis</name>
    <name type="common">Marine rotifer</name>
    <name type="synonym">Brachionus muelleri</name>
    <dbReference type="NCBI Taxonomy" id="10195"/>
    <lineage>
        <taxon>Eukaryota</taxon>
        <taxon>Metazoa</taxon>
        <taxon>Spiralia</taxon>
        <taxon>Gnathifera</taxon>
        <taxon>Rotifera</taxon>
        <taxon>Eurotatoria</taxon>
        <taxon>Monogononta</taxon>
        <taxon>Pseudotrocha</taxon>
        <taxon>Ploima</taxon>
        <taxon>Brachionidae</taxon>
        <taxon>Brachionus</taxon>
    </lineage>
</organism>
<evidence type="ECO:0000313" key="2">
    <source>
        <dbReference type="EMBL" id="RNA44493.1"/>
    </source>
</evidence>
<dbReference type="AlphaFoldDB" id="A0A3M7T8T0"/>
<reference evidence="2 3" key="1">
    <citation type="journal article" date="2018" name="Sci. Rep.">
        <title>Genomic signatures of local adaptation to the degree of environmental predictability in rotifers.</title>
        <authorList>
            <person name="Franch-Gras L."/>
            <person name="Hahn C."/>
            <person name="Garcia-Roger E.M."/>
            <person name="Carmona M.J."/>
            <person name="Serra M."/>
            <person name="Gomez A."/>
        </authorList>
    </citation>
    <scope>NUCLEOTIDE SEQUENCE [LARGE SCALE GENOMIC DNA]</scope>
    <source>
        <strain evidence="2">HYR1</strain>
    </source>
</reference>
<dbReference type="EMBL" id="REGN01000097">
    <property type="protein sequence ID" value="RNA44493.1"/>
    <property type="molecule type" value="Genomic_DNA"/>
</dbReference>
<evidence type="ECO:0000313" key="3">
    <source>
        <dbReference type="Proteomes" id="UP000276133"/>
    </source>
</evidence>
<keyword evidence="1" id="KW-0812">Transmembrane</keyword>
<keyword evidence="1" id="KW-1133">Transmembrane helix</keyword>
<accession>A0A3M7T8T0</accession>
<feature type="transmembrane region" description="Helical" evidence="1">
    <location>
        <begin position="65"/>
        <end position="89"/>
    </location>
</feature>
<proteinExistence type="predicted"/>
<keyword evidence="1" id="KW-0472">Membrane</keyword>
<gene>
    <name evidence="2" type="ORF">BpHYR1_019882</name>
</gene>
<evidence type="ECO:0000256" key="1">
    <source>
        <dbReference type="SAM" id="Phobius"/>
    </source>
</evidence>
<sequence length="117" mass="14450">MKPNRQIIFEDKREKTRDFIRFCETLQESDLDLTFVRLTKFVFLAEFNHFRFYIFRTPIASLEFYIVYTLFYHHLIIIYFHYYALVQLYVDCKHIHQNNRVMLYSVVVVSLNILSYD</sequence>
<name>A0A3M7T8T0_BRAPC</name>